<feature type="non-terminal residue" evidence="1">
    <location>
        <position position="22"/>
    </location>
</feature>
<gene>
    <name evidence="1" type="ORF">METZ01_LOCUS469622</name>
</gene>
<sequence>MLKKQQAIRYNQISEEYHGGNG</sequence>
<dbReference type="EMBL" id="UINC01198693">
    <property type="protein sequence ID" value="SVE16768.1"/>
    <property type="molecule type" value="Genomic_DNA"/>
</dbReference>
<organism evidence="1">
    <name type="scientific">marine metagenome</name>
    <dbReference type="NCBI Taxonomy" id="408172"/>
    <lineage>
        <taxon>unclassified sequences</taxon>
        <taxon>metagenomes</taxon>
        <taxon>ecological metagenomes</taxon>
    </lineage>
</organism>
<name>A0A383BBF2_9ZZZZ</name>
<accession>A0A383BBF2</accession>
<dbReference type="AlphaFoldDB" id="A0A383BBF2"/>
<evidence type="ECO:0000313" key="1">
    <source>
        <dbReference type="EMBL" id="SVE16768.1"/>
    </source>
</evidence>
<proteinExistence type="predicted"/>
<reference evidence="1" key="1">
    <citation type="submission" date="2018-05" db="EMBL/GenBank/DDBJ databases">
        <authorList>
            <person name="Lanie J.A."/>
            <person name="Ng W.-L."/>
            <person name="Kazmierczak K.M."/>
            <person name="Andrzejewski T.M."/>
            <person name="Davidsen T.M."/>
            <person name="Wayne K.J."/>
            <person name="Tettelin H."/>
            <person name="Glass J.I."/>
            <person name="Rusch D."/>
            <person name="Podicherti R."/>
            <person name="Tsui H.-C.T."/>
            <person name="Winkler M.E."/>
        </authorList>
    </citation>
    <scope>NUCLEOTIDE SEQUENCE</scope>
</reference>
<protein>
    <submittedName>
        <fullName evidence="1">Uncharacterized protein</fullName>
    </submittedName>
</protein>